<feature type="compositionally biased region" description="Basic and acidic residues" evidence="2">
    <location>
        <begin position="427"/>
        <end position="438"/>
    </location>
</feature>
<dbReference type="PRINTS" id="PR00633">
    <property type="entry name" value="RCCNDNSATION"/>
</dbReference>
<keyword evidence="4" id="KW-1185">Reference proteome</keyword>
<dbReference type="Gene3D" id="2.130.10.30">
    <property type="entry name" value="Regulator of chromosome condensation 1/beta-lactamase-inhibitor protein II"/>
    <property type="match status" value="2"/>
</dbReference>
<feature type="compositionally biased region" description="Basic residues" evidence="2">
    <location>
        <begin position="439"/>
        <end position="455"/>
    </location>
</feature>
<dbReference type="InterPro" id="IPR009091">
    <property type="entry name" value="RCC1/BLIP-II"/>
</dbReference>
<dbReference type="InterPro" id="IPR000408">
    <property type="entry name" value="Reg_chr_condens"/>
</dbReference>
<dbReference type="SUPFAM" id="SSF50985">
    <property type="entry name" value="RCC1/BLIP-II"/>
    <property type="match status" value="1"/>
</dbReference>
<protein>
    <submittedName>
        <fullName evidence="3">Uncharacterized protein</fullName>
    </submittedName>
</protein>
<dbReference type="PROSITE" id="PS50012">
    <property type="entry name" value="RCC1_3"/>
    <property type="match status" value="6"/>
</dbReference>
<dbReference type="GO" id="GO:0003677">
    <property type="term" value="F:DNA binding"/>
    <property type="evidence" value="ECO:0007669"/>
    <property type="project" value="InterPro"/>
</dbReference>
<feature type="repeat" description="RCC1" evidence="1">
    <location>
        <begin position="184"/>
        <end position="249"/>
    </location>
</feature>
<evidence type="ECO:0000256" key="2">
    <source>
        <dbReference type="SAM" id="MobiDB-lite"/>
    </source>
</evidence>
<evidence type="ECO:0000256" key="1">
    <source>
        <dbReference type="PROSITE-ProRule" id="PRU00235"/>
    </source>
</evidence>
<gene>
    <name evidence="3" type="ORF">KC19_3G220400</name>
</gene>
<feature type="compositionally biased region" description="Low complexity" evidence="2">
    <location>
        <begin position="522"/>
        <end position="536"/>
    </location>
</feature>
<feature type="repeat" description="RCC1" evidence="1">
    <location>
        <begin position="131"/>
        <end position="181"/>
    </location>
</feature>
<feature type="repeat" description="RCC1" evidence="1">
    <location>
        <begin position="250"/>
        <end position="305"/>
    </location>
</feature>
<dbReference type="AlphaFoldDB" id="A0A8T0IP39"/>
<dbReference type="InterPro" id="IPR028641">
    <property type="entry name" value="RCC2"/>
</dbReference>
<dbReference type="PANTHER" id="PTHR46207">
    <property type="entry name" value="PROTEIN RCC2"/>
    <property type="match status" value="1"/>
</dbReference>
<evidence type="ECO:0000313" key="4">
    <source>
        <dbReference type="Proteomes" id="UP000822688"/>
    </source>
</evidence>
<feature type="compositionally biased region" description="Acidic residues" evidence="2">
    <location>
        <begin position="459"/>
        <end position="478"/>
    </location>
</feature>
<feature type="repeat" description="RCC1" evidence="1">
    <location>
        <begin position="306"/>
        <end position="351"/>
    </location>
</feature>
<feature type="region of interest" description="Disordered" evidence="2">
    <location>
        <begin position="419"/>
        <end position="548"/>
    </location>
</feature>
<name>A0A8T0IP39_CERPU</name>
<dbReference type="Pfam" id="PF00415">
    <property type="entry name" value="RCC1"/>
    <property type="match status" value="5"/>
</dbReference>
<comment type="caution">
    <text evidence="3">The sequence shown here is derived from an EMBL/GenBank/DDBJ whole genome shotgun (WGS) entry which is preliminary data.</text>
</comment>
<accession>A0A8T0IP39</accession>
<dbReference type="Proteomes" id="UP000822688">
    <property type="component" value="Chromosome 3"/>
</dbReference>
<proteinExistence type="predicted"/>
<dbReference type="PRINTS" id="PR00929">
    <property type="entry name" value="ATHOOK"/>
</dbReference>
<dbReference type="EMBL" id="CM026423">
    <property type="protein sequence ID" value="KAG0584591.1"/>
    <property type="molecule type" value="Genomic_DNA"/>
</dbReference>
<sequence length="548" mass="57459">MADAAQPSDDADASKAAPQAGELLFCGSTAWETIGRKQANDGSTSLPAPHRLRVLQGVPIVFIAGGAAACHCIALDAEGRTYTWGRNEKGQLGHGDTFTRNSPTIVASLARHKVVKASLGRQHTIVITAEGQSLGFGFNKHGQLGSGSCKEEFEKSPVKCLVTDATHVSCGAEFTVWLTSAAGSSIVSAGLPQYGQLGHGTDNEYNSKEGSVKLVHEAQPRPRAIAAIASKNITKVACGNNHCVAADSEGFVYTWGFGGHGRLGHKVQKDEWVPRLVEIFQRGNVLPPTAVIAAGSAYSAASAAGGQLYMWGRVKTTGENWMYPKPVLDISGWNIRSLDCGNSSSLAAAEDSCISWGTAVYGELGYGSTGPKSSASPKKIDTLEGFHTISVAAGLGHSLFIVSRDKNADKLEQIEVFEGVDSMQVPESKDNDDAPSTDKKRKAPAKGRGKPAKKKAVSESDEEDEEEDEEPSSAEDSDEPKAKARGRGAGRGRGRGRGAATKNGHVDVSPPAKKGRGRGAKEAAPVEASAPAATPKGRGRGRPRGRGK</sequence>
<dbReference type="PANTHER" id="PTHR46207:SF1">
    <property type="entry name" value="PROTEIN RCC2"/>
    <property type="match status" value="1"/>
</dbReference>
<dbReference type="InterPro" id="IPR017956">
    <property type="entry name" value="AT_hook_DNA-bd_motif"/>
</dbReference>
<feature type="compositionally biased region" description="Basic residues" evidence="2">
    <location>
        <begin position="483"/>
        <end position="496"/>
    </location>
</feature>
<reference evidence="3" key="1">
    <citation type="submission" date="2020-06" db="EMBL/GenBank/DDBJ databases">
        <title>WGS assembly of Ceratodon purpureus strain R40.</title>
        <authorList>
            <person name="Carey S.B."/>
            <person name="Jenkins J."/>
            <person name="Shu S."/>
            <person name="Lovell J.T."/>
            <person name="Sreedasyam A."/>
            <person name="Maumus F."/>
            <person name="Tiley G.P."/>
            <person name="Fernandez-Pozo N."/>
            <person name="Barry K."/>
            <person name="Chen C."/>
            <person name="Wang M."/>
            <person name="Lipzen A."/>
            <person name="Daum C."/>
            <person name="Saski C.A."/>
            <person name="Payton A.C."/>
            <person name="Mcbreen J.C."/>
            <person name="Conrad R.E."/>
            <person name="Kollar L.M."/>
            <person name="Olsson S."/>
            <person name="Huttunen S."/>
            <person name="Landis J.B."/>
            <person name="Wickett N.J."/>
            <person name="Johnson M.G."/>
            <person name="Rensing S.A."/>
            <person name="Grimwood J."/>
            <person name="Schmutz J."/>
            <person name="Mcdaniel S.F."/>
        </authorList>
    </citation>
    <scope>NUCLEOTIDE SEQUENCE</scope>
    <source>
        <strain evidence="3">R40</strain>
    </source>
</reference>
<evidence type="ECO:0000313" key="3">
    <source>
        <dbReference type="EMBL" id="KAG0584591.1"/>
    </source>
</evidence>
<organism evidence="3 4">
    <name type="scientific">Ceratodon purpureus</name>
    <name type="common">Fire moss</name>
    <name type="synonym">Dicranum purpureum</name>
    <dbReference type="NCBI Taxonomy" id="3225"/>
    <lineage>
        <taxon>Eukaryota</taxon>
        <taxon>Viridiplantae</taxon>
        <taxon>Streptophyta</taxon>
        <taxon>Embryophyta</taxon>
        <taxon>Bryophyta</taxon>
        <taxon>Bryophytina</taxon>
        <taxon>Bryopsida</taxon>
        <taxon>Dicranidae</taxon>
        <taxon>Pseudoditrichales</taxon>
        <taxon>Ditrichaceae</taxon>
        <taxon>Ceratodon</taxon>
    </lineage>
</organism>
<feature type="repeat" description="RCC1" evidence="1">
    <location>
        <begin position="351"/>
        <end position="404"/>
    </location>
</feature>
<feature type="repeat" description="RCC1" evidence="1">
    <location>
        <begin position="79"/>
        <end position="130"/>
    </location>
</feature>
<dbReference type="GO" id="GO:0031267">
    <property type="term" value="F:small GTPase binding"/>
    <property type="evidence" value="ECO:0007669"/>
    <property type="project" value="TreeGrafter"/>
</dbReference>
<feature type="compositionally biased region" description="Basic residues" evidence="2">
    <location>
        <begin position="537"/>
        <end position="548"/>
    </location>
</feature>
<dbReference type="GO" id="GO:0016020">
    <property type="term" value="C:membrane"/>
    <property type="evidence" value="ECO:0007669"/>
    <property type="project" value="TreeGrafter"/>
</dbReference>